<dbReference type="PANTHER" id="PTHR22906:SF21">
    <property type="entry name" value="SEMA DOMAIN-CONTAINING PROTEIN"/>
    <property type="match status" value="1"/>
</dbReference>
<dbReference type="InterPro" id="IPR001791">
    <property type="entry name" value="Laminin_G"/>
</dbReference>
<keyword evidence="7" id="KW-1185">Reference proteome</keyword>
<keyword evidence="3" id="KW-1133">Transmembrane helix</keyword>
<keyword evidence="1" id="KW-0677">Repeat</keyword>
<feature type="domain" description="Laminin G" evidence="5">
    <location>
        <begin position="394"/>
        <end position="516"/>
    </location>
</feature>
<dbReference type="SMART" id="SM00209">
    <property type="entry name" value="TSP1"/>
    <property type="match status" value="4"/>
</dbReference>
<feature type="domain" description="Laminin G" evidence="5">
    <location>
        <begin position="570"/>
        <end position="741"/>
    </location>
</feature>
<evidence type="ECO:0000256" key="2">
    <source>
        <dbReference type="ARBA" id="ARBA00023157"/>
    </source>
</evidence>
<dbReference type="Gene3D" id="2.60.120.200">
    <property type="match status" value="2"/>
</dbReference>
<gene>
    <name evidence="6" type="ORF">ABMA27_000104</name>
</gene>
<keyword evidence="4" id="KW-0732">Signal</keyword>
<dbReference type="InterPro" id="IPR013320">
    <property type="entry name" value="ConA-like_dom_sf"/>
</dbReference>
<feature type="transmembrane region" description="Helical" evidence="3">
    <location>
        <begin position="870"/>
        <end position="892"/>
    </location>
</feature>
<keyword evidence="3" id="KW-0472">Membrane</keyword>
<evidence type="ECO:0000256" key="4">
    <source>
        <dbReference type="SAM" id="SignalP"/>
    </source>
</evidence>
<dbReference type="Proteomes" id="UP001549920">
    <property type="component" value="Unassembled WGS sequence"/>
</dbReference>
<accession>A0ABR3IM43</accession>
<dbReference type="InterPro" id="IPR000884">
    <property type="entry name" value="TSP1_rpt"/>
</dbReference>
<organism evidence="6 7">
    <name type="scientific">Loxostege sticticalis</name>
    <name type="common">Beet webworm moth</name>
    <dbReference type="NCBI Taxonomy" id="481309"/>
    <lineage>
        <taxon>Eukaryota</taxon>
        <taxon>Metazoa</taxon>
        <taxon>Ecdysozoa</taxon>
        <taxon>Arthropoda</taxon>
        <taxon>Hexapoda</taxon>
        <taxon>Insecta</taxon>
        <taxon>Pterygota</taxon>
        <taxon>Neoptera</taxon>
        <taxon>Endopterygota</taxon>
        <taxon>Lepidoptera</taxon>
        <taxon>Glossata</taxon>
        <taxon>Ditrysia</taxon>
        <taxon>Pyraloidea</taxon>
        <taxon>Crambidae</taxon>
        <taxon>Pyraustinae</taxon>
        <taxon>Loxostege</taxon>
    </lineage>
</organism>
<evidence type="ECO:0000313" key="7">
    <source>
        <dbReference type="Proteomes" id="UP001549920"/>
    </source>
</evidence>
<dbReference type="InterPro" id="IPR036383">
    <property type="entry name" value="TSP1_rpt_sf"/>
</dbReference>
<evidence type="ECO:0000256" key="1">
    <source>
        <dbReference type="ARBA" id="ARBA00022737"/>
    </source>
</evidence>
<dbReference type="Pfam" id="PF00090">
    <property type="entry name" value="TSP_1"/>
    <property type="match status" value="4"/>
</dbReference>
<dbReference type="SUPFAM" id="SSF49899">
    <property type="entry name" value="Concanavalin A-like lectins/glucanases"/>
    <property type="match status" value="2"/>
</dbReference>
<dbReference type="PROSITE" id="PS50092">
    <property type="entry name" value="TSP1"/>
    <property type="match status" value="4"/>
</dbReference>
<keyword evidence="2" id="KW-1015">Disulfide bond</keyword>
<dbReference type="InterPro" id="IPR052065">
    <property type="entry name" value="Compl_asym_regulator"/>
</dbReference>
<reference evidence="6 7" key="1">
    <citation type="submission" date="2024-06" db="EMBL/GenBank/DDBJ databases">
        <title>A chromosome-level genome assembly of beet webworm, Loxostege sticticalis.</title>
        <authorList>
            <person name="Zhang Y."/>
        </authorList>
    </citation>
    <scope>NUCLEOTIDE SEQUENCE [LARGE SCALE GENOMIC DNA]</scope>
    <source>
        <strain evidence="6">AQ026</strain>
        <tissue evidence="6">Whole body</tissue>
    </source>
</reference>
<name>A0ABR3IM43_LOXSC</name>
<keyword evidence="3" id="KW-0812">Transmembrane</keyword>
<comment type="caution">
    <text evidence="6">The sequence shown here is derived from an EMBL/GenBank/DDBJ whole genome shotgun (WGS) entry which is preliminary data.</text>
</comment>
<proteinExistence type="predicted"/>
<dbReference type="Gene3D" id="2.20.100.10">
    <property type="entry name" value="Thrombospondin type-1 (TSP1) repeat"/>
    <property type="match status" value="4"/>
</dbReference>
<dbReference type="EMBL" id="JBEUOH010000001">
    <property type="protein sequence ID" value="KAL0902163.1"/>
    <property type="molecule type" value="Genomic_DNA"/>
</dbReference>
<protein>
    <recommendedName>
        <fullName evidence="5">Laminin G domain-containing protein</fullName>
    </recommendedName>
</protein>
<evidence type="ECO:0000259" key="5">
    <source>
        <dbReference type="SMART" id="SM00282"/>
    </source>
</evidence>
<evidence type="ECO:0000256" key="3">
    <source>
        <dbReference type="SAM" id="Phobius"/>
    </source>
</evidence>
<dbReference type="SUPFAM" id="SSF82895">
    <property type="entry name" value="TSP-1 type 1 repeat"/>
    <property type="match status" value="4"/>
</dbReference>
<feature type="signal peptide" evidence="4">
    <location>
        <begin position="1"/>
        <end position="28"/>
    </location>
</feature>
<feature type="chain" id="PRO_5045201746" description="Laminin G domain-containing protein" evidence="4">
    <location>
        <begin position="29"/>
        <end position="1108"/>
    </location>
</feature>
<dbReference type="PANTHER" id="PTHR22906">
    <property type="entry name" value="PROPERDIN"/>
    <property type="match status" value="1"/>
</dbReference>
<evidence type="ECO:0000313" key="6">
    <source>
        <dbReference type="EMBL" id="KAL0902163.1"/>
    </source>
</evidence>
<dbReference type="PRINTS" id="PR01705">
    <property type="entry name" value="TSP1REPEAT"/>
</dbReference>
<sequence length="1108" mass="124510">MHKQRDKSKHKLTALVTFLMVCSPEIAAKKPYSKRQQAIWRLECELGVINDLECPVDGGWAPWGPWSSCHGPCDDVGHRRRTRLCNNPPPSQDGIPCSGLAEQTEACYLSNCTVEDFKKLAEGDAVRMQALRQLEAVPALMERCLQMECPFEAIEAALATDNTWQLNPEALWNSLQCIKHNLGCPLIGEWGQWGAWSACGARCGGGLRWRFRRCDNPPPSDAHLLCTGDPLEAEECVGDQCATDELEPLVRSGGQWSEWGPWTVCSEKCGTGIRRRRRTCNEVYRQRSAGMWGTHCRGQHDQLEMCGNAKCVLEGGWSGWSAWGPCSQTCGAGRRSRTRSCTRPIPAGGGQNCVGPRTEVGSCHHIPCEVFSHTVAVLNGESHLQFNFENKRSTLFHFYIRFMPLSPHGTLVRRGTVHTPQVRLSLQKWHVCLDASGNSHSCDLPRICSTEVIDPAVWHSALIAVTSEAASLRLDDSQVTTKSSFPCDPDLPNDKVNIFVGERFHGEIQELILNFIPLNMMIERDRRVRKSDFYPTYVSNVAYEKSNIEEAFLNLDNDQYIRLPCFKSQDEWRLGLTLKSKRDTGTIIFLRDGLSENWLHFTLQNMRLKLKLAMEDLRSESASSSEFSLDQWLDVTFSKKRGSNTIEALINSGEKLHVMFGEDTPRKRRKSETDFFYHRYKMAMQPHKQTQTTEGDPKAHEYGVCDDEFYIGGVPIEIKKLVTEEFTSFEGIVASVSIDGKLQDLRSSNVERYQDEKVQVSSRTASVSGSYHETAWGNSNRLNLTCLHTRSVRSPHSAHWLFLDTSVTSFLLDKKVRSVDDGRVLRLVASADNDLRGFYTCRGHSNKRTRNIVTYGVLGKVQYQLSGPDITTVIAVFTTVSLVLATLLWLIIEGVHDLRAGYGFFRDGHLSPEEEADAVCKFIDDNIHLIGSKSEAKMAKAKARRRAEKLASKSSFAAQEPQGMMQEDRSPCFIDESTPTEPDGLPALPEVKSSVAEPSHNVFRCEPCYISSPRHGSISSPRSRLTTSSSFEVTSPGYLCSRLLMTRRLNFSRENSSRKNKSSRSSKLISRKTRSNLLTIKSSTCVNLSPAQKVLYKFKQLKSEDVLI</sequence>
<dbReference type="SMART" id="SM00282">
    <property type="entry name" value="LamG"/>
    <property type="match status" value="2"/>
</dbReference>